<protein>
    <submittedName>
        <fullName evidence="6">Two component transcriptional regulator, LuxR family</fullName>
    </submittedName>
</protein>
<keyword evidence="1 3" id="KW-0597">Phosphoprotein</keyword>
<evidence type="ECO:0000256" key="3">
    <source>
        <dbReference type="PROSITE-ProRule" id="PRU00169"/>
    </source>
</evidence>
<dbReference type="PROSITE" id="PS50110">
    <property type="entry name" value="RESPONSE_REGULATORY"/>
    <property type="match status" value="1"/>
</dbReference>
<feature type="domain" description="HTH luxR-type" evidence="4">
    <location>
        <begin position="146"/>
        <end position="211"/>
    </location>
</feature>
<evidence type="ECO:0000256" key="1">
    <source>
        <dbReference type="ARBA" id="ARBA00022553"/>
    </source>
</evidence>
<dbReference type="GO" id="GO:0000160">
    <property type="term" value="P:phosphorelay signal transduction system"/>
    <property type="evidence" value="ECO:0007669"/>
    <property type="project" value="InterPro"/>
</dbReference>
<dbReference type="InterPro" id="IPR039420">
    <property type="entry name" value="WalR-like"/>
</dbReference>
<name>A0A8X8IB47_9BACT</name>
<dbReference type="PROSITE" id="PS50043">
    <property type="entry name" value="HTH_LUXR_2"/>
    <property type="match status" value="1"/>
</dbReference>
<evidence type="ECO:0000259" key="4">
    <source>
        <dbReference type="PROSITE" id="PS50043"/>
    </source>
</evidence>
<dbReference type="PANTHER" id="PTHR43214:SF43">
    <property type="entry name" value="TWO-COMPONENT RESPONSE REGULATOR"/>
    <property type="match status" value="1"/>
</dbReference>
<sequence length="215" mass="24312">MTLVALVDDHELLRSGLAAIINSFDGYKVIMQAGNGKEFIDQLNYEAPPDIVLLDITMPVMDGFETAEWIKKSLSSTRVLVLSMLENDIAIIRMMKNGARGYLLKDSKPKIFKQALDNIRDTGYFINELISDKLMNYISNGNSFAVNAPFGSLSDNEVHFLRLICSDKTYKEIAEEMCVSPRTIDSYRDNLFKKLDIKTRVGLAIFAMKHNLVEM</sequence>
<dbReference type="RefSeq" id="WP_092723131.1">
    <property type="nucleotide sequence ID" value="NZ_FNNO01000004.1"/>
</dbReference>
<reference evidence="6 7" key="1">
    <citation type="submission" date="2016-10" db="EMBL/GenBank/DDBJ databases">
        <authorList>
            <person name="Varghese N."/>
            <person name="Submissions S."/>
        </authorList>
    </citation>
    <scope>NUCLEOTIDE SEQUENCE [LARGE SCALE GENOMIC DNA]</scope>
    <source>
        <strain evidence="6 7">DSM 25353</strain>
    </source>
</reference>
<dbReference type="PROSITE" id="PS00622">
    <property type="entry name" value="HTH_LUXR_1"/>
    <property type="match status" value="1"/>
</dbReference>
<evidence type="ECO:0000313" key="6">
    <source>
        <dbReference type="EMBL" id="SDW61980.1"/>
    </source>
</evidence>
<dbReference type="CDD" id="cd06170">
    <property type="entry name" value="LuxR_C_like"/>
    <property type="match status" value="1"/>
</dbReference>
<dbReference type="Pfam" id="PF00072">
    <property type="entry name" value="Response_reg"/>
    <property type="match status" value="1"/>
</dbReference>
<dbReference type="Proteomes" id="UP000198711">
    <property type="component" value="Unassembled WGS sequence"/>
</dbReference>
<dbReference type="Pfam" id="PF00196">
    <property type="entry name" value="GerE"/>
    <property type="match status" value="1"/>
</dbReference>
<dbReference type="InterPro" id="IPR058245">
    <property type="entry name" value="NreC/VraR/RcsB-like_REC"/>
</dbReference>
<dbReference type="Gene3D" id="3.40.50.2300">
    <property type="match status" value="1"/>
</dbReference>
<evidence type="ECO:0000259" key="5">
    <source>
        <dbReference type="PROSITE" id="PS50110"/>
    </source>
</evidence>
<proteinExistence type="predicted"/>
<dbReference type="InterPro" id="IPR000792">
    <property type="entry name" value="Tscrpt_reg_LuxR_C"/>
</dbReference>
<accession>A0A8X8IB47</accession>
<dbReference type="InterPro" id="IPR016032">
    <property type="entry name" value="Sig_transdc_resp-reg_C-effctor"/>
</dbReference>
<dbReference type="EMBL" id="FNNO01000004">
    <property type="protein sequence ID" value="SDW61980.1"/>
    <property type="molecule type" value="Genomic_DNA"/>
</dbReference>
<organism evidence="6 7">
    <name type="scientific">Hydrobacter penzbergensis</name>
    <dbReference type="NCBI Taxonomy" id="1235997"/>
    <lineage>
        <taxon>Bacteria</taxon>
        <taxon>Pseudomonadati</taxon>
        <taxon>Bacteroidota</taxon>
        <taxon>Chitinophagia</taxon>
        <taxon>Chitinophagales</taxon>
        <taxon>Chitinophagaceae</taxon>
        <taxon>Hydrobacter</taxon>
    </lineage>
</organism>
<dbReference type="SUPFAM" id="SSF46894">
    <property type="entry name" value="C-terminal effector domain of the bipartite response regulators"/>
    <property type="match status" value="1"/>
</dbReference>
<evidence type="ECO:0000313" key="7">
    <source>
        <dbReference type="Proteomes" id="UP000198711"/>
    </source>
</evidence>
<dbReference type="CDD" id="cd17535">
    <property type="entry name" value="REC_NarL-like"/>
    <property type="match status" value="1"/>
</dbReference>
<dbReference type="SUPFAM" id="SSF52172">
    <property type="entry name" value="CheY-like"/>
    <property type="match status" value="1"/>
</dbReference>
<dbReference type="SMART" id="SM00421">
    <property type="entry name" value="HTH_LUXR"/>
    <property type="match status" value="1"/>
</dbReference>
<dbReference type="InterPro" id="IPR001789">
    <property type="entry name" value="Sig_transdc_resp-reg_receiver"/>
</dbReference>
<dbReference type="PRINTS" id="PR00038">
    <property type="entry name" value="HTHLUXR"/>
</dbReference>
<dbReference type="SMART" id="SM00448">
    <property type="entry name" value="REC"/>
    <property type="match status" value="1"/>
</dbReference>
<keyword evidence="7" id="KW-1185">Reference proteome</keyword>
<dbReference type="GO" id="GO:0006355">
    <property type="term" value="P:regulation of DNA-templated transcription"/>
    <property type="evidence" value="ECO:0007669"/>
    <property type="project" value="InterPro"/>
</dbReference>
<dbReference type="InterPro" id="IPR011006">
    <property type="entry name" value="CheY-like_superfamily"/>
</dbReference>
<dbReference type="PANTHER" id="PTHR43214">
    <property type="entry name" value="TWO-COMPONENT RESPONSE REGULATOR"/>
    <property type="match status" value="1"/>
</dbReference>
<dbReference type="GO" id="GO:0003677">
    <property type="term" value="F:DNA binding"/>
    <property type="evidence" value="ECO:0007669"/>
    <property type="project" value="UniProtKB-KW"/>
</dbReference>
<evidence type="ECO:0000256" key="2">
    <source>
        <dbReference type="ARBA" id="ARBA00023125"/>
    </source>
</evidence>
<feature type="domain" description="Response regulatory" evidence="5">
    <location>
        <begin position="3"/>
        <end position="120"/>
    </location>
</feature>
<gene>
    <name evidence="6" type="ORF">SAMN05444410_104121</name>
</gene>
<dbReference type="AlphaFoldDB" id="A0A8X8IB47"/>
<comment type="caution">
    <text evidence="6">The sequence shown here is derived from an EMBL/GenBank/DDBJ whole genome shotgun (WGS) entry which is preliminary data.</text>
</comment>
<feature type="modified residue" description="4-aspartylphosphate" evidence="3">
    <location>
        <position position="55"/>
    </location>
</feature>
<keyword evidence="2" id="KW-0238">DNA-binding</keyword>